<protein>
    <submittedName>
        <fullName evidence="2">CDP-alcohol phosphatidyltransferase</fullName>
    </submittedName>
</protein>
<keyword evidence="1" id="KW-0472">Membrane</keyword>
<comment type="caution">
    <text evidence="2">The sequence shown here is derived from an EMBL/GenBank/DDBJ whole genome shotgun (WGS) entry which is preliminary data.</text>
</comment>
<proteinExistence type="predicted"/>
<feature type="transmembrane region" description="Helical" evidence="1">
    <location>
        <begin position="194"/>
        <end position="215"/>
    </location>
</feature>
<keyword evidence="1" id="KW-0812">Transmembrane</keyword>
<dbReference type="GeneID" id="86991352"/>
<gene>
    <name evidence="2" type="ORF">BOV88_09385</name>
</gene>
<evidence type="ECO:0000313" key="3">
    <source>
        <dbReference type="Proteomes" id="UP000190962"/>
    </source>
</evidence>
<dbReference type="GO" id="GO:0008654">
    <property type="term" value="P:phospholipid biosynthetic process"/>
    <property type="evidence" value="ECO:0007669"/>
    <property type="project" value="InterPro"/>
</dbReference>
<dbReference type="AlphaFoldDB" id="A0A1T2H9S7"/>
<feature type="transmembrane region" description="Helical" evidence="1">
    <location>
        <begin position="149"/>
        <end position="174"/>
    </location>
</feature>
<evidence type="ECO:0000256" key="1">
    <source>
        <dbReference type="SAM" id="Phobius"/>
    </source>
</evidence>
<keyword evidence="2" id="KW-0808">Transferase</keyword>
<organism evidence="2 3">
    <name type="scientific">Solemya velum gill symbiont</name>
    <dbReference type="NCBI Taxonomy" id="2340"/>
    <lineage>
        <taxon>Bacteria</taxon>
        <taxon>Pseudomonadati</taxon>
        <taxon>Pseudomonadota</taxon>
        <taxon>Gammaproteobacteria</taxon>
        <taxon>sulfur-oxidizing symbionts</taxon>
    </lineage>
</organism>
<dbReference type="InterPro" id="IPR000462">
    <property type="entry name" value="CDP-OH_P_trans"/>
</dbReference>
<dbReference type="EMBL" id="MPNX01000014">
    <property type="protein sequence ID" value="OOY34510.1"/>
    <property type="molecule type" value="Genomic_DNA"/>
</dbReference>
<feature type="transmembrane region" description="Helical" evidence="1">
    <location>
        <begin position="109"/>
        <end position="128"/>
    </location>
</feature>
<sequence length="216" mass="23578">MTAVQESSVAPPTILSFAKDLANLCSLAGLFSAVLAIYFAITNNFPAAMIGLVWAVFFDWSDGNIARRMKNRTDNQRMFGGQLDSLIDIVSFGVCPAVVLLSYGDFNPWFLPGAFIIVAAGVLRLSYFNVYGLVSKTSYQGLAIDNNGILLALLFVFHGLISSSVFTAVLYILILTLAALNVSPVKTPKLSSGAWYYGIVTYTLILTIFYSWQLLK</sequence>
<accession>A0A1T2H9S7</accession>
<keyword evidence="1" id="KW-1133">Transmembrane helix</keyword>
<feature type="transmembrane region" description="Helical" evidence="1">
    <location>
        <begin position="86"/>
        <end position="103"/>
    </location>
</feature>
<feature type="transmembrane region" description="Helical" evidence="1">
    <location>
        <begin position="47"/>
        <end position="65"/>
    </location>
</feature>
<dbReference type="RefSeq" id="WP_078453226.1">
    <property type="nucleotide sequence ID" value="NZ_MPNX01000014.1"/>
</dbReference>
<dbReference type="GO" id="GO:0016020">
    <property type="term" value="C:membrane"/>
    <property type="evidence" value="ECO:0007669"/>
    <property type="project" value="InterPro"/>
</dbReference>
<dbReference type="GO" id="GO:0016780">
    <property type="term" value="F:phosphotransferase activity, for other substituted phosphate groups"/>
    <property type="evidence" value="ECO:0007669"/>
    <property type="project" value="InterPro"/>
</dbReference>
<dbReference type="Pfam" id="PF01066">
    <property type="entry name" value="CDP-OH_P_transf"/>
    <property type="match status" value="1"/>
</dbReference>
<dbReference type="Gene3D" id="1.20.120.1760">
    <property type="match status" value="1"/>
</dbReference>
<dbReference type="Proteomes" id="UP000190962">
    <property type="component" value="Unassembled WGS sequence"/>
</dbReference>
<name>A0A1T2H9S7_SOVGS</name>
<reference evidence="2 3" key="1">
    <citation type="submission" date="2016-11" db="EMBL/GenBank/DDBJ databases">
        <title>Mixed transmission modes and dynamic genome evolution in an obligate animal-bacterial symbiosis.</title>
        <authorList>
            <person name="Russell S.L."/>
            <person name="Corbett-Detig R.B."/>
            <person name="Cavanaugh C.M."/>
        </authorList>
    </citation>
    <scope>NUCLEOTIDE SEQUENCE [LARGE SCALE GENOMIC DNA]</scope>
    <source>
        <strain evidence="2">MA-KB16</strain>
    </source>
</reference>
<dbReference type="InterPro" id="IPR043130">
    <property type="entry name" value="CDP-OH_PTrfase_TM_dom"/>
</dbReference>
<evidence type="ECO:0000313" key="2">
    <source>
        <dbReference type="EMBL" id="OOY34510.1"/>
    </source>
</evidence>